<comment type="caution">
    <text evidence="3">The sequence shown here is derived from an EMBL/GenBank/DDBJ whole genome shotgun (WGS) entry which is preliminary data.</text>
</comment>
<dbReference type="RefSeq" id="WP_307259511.1">
    <property type="nucleotide sequence ID" value="NZ_JAUSVL010000001.1"/>
</dbReference>
<accession>A0AAE4ANC8</accession>
<evidence type="ECO:0000313" key="4">
    <source>
        <dbReference type="Proteomes" id="UP001238163"/>
    </source>
</evidence>
<keyword evidence="3" id="KW-0413">Isomerase</keyword>
<feature type="domain" description="Nudix hydrolase" evidence="2">
    <location>
        <begin position="33"/>
        <end position="163"/>
    </location>
</feature>
<dbReference type="InterPro" id="IPR020084">
    <property type="entry name" value="NUDIX_hydrolase_CS"/>
</dbReference>
<dbReference type="SUPFAM" id="SSF55811">
    <property type="entry name" value="Nudix"/>
    <property type="match status" value="1"/>
</dbReference>
<dbReference type="PANTHER" id="PTHR10885">
    <property type="entry name" value="ISOPENTENYL-DIPHOSPHATE DELTA-ISOMERASE"/>
    <property type="match status" value="1"/>
</dbReference>
<dbReference type="PROSITE" id="PS00893">
    <property type="entry name" value="NUDIX_BOX"/>
    <property type="match status" value="1"/>
</dbReference>
<evidence type="ECO:0000256" key="1">
    <source>
        <dbReference type="ARBA" id="ARBA00022801"/>
    </source>
</evidence>
<dbReference type="Pfam" id="PF00293">
    <property type="entry name" value="NUDIX"/>
    <property type="match status" value="1"/>
</dbReference>
<gene>
    <name evidence="3" type="ORF">J3R75_000329</name>
</gene>
<dbReference type="PROSITE" id="PS51462">
    <property type="entry name" value="NUDIX"/>
    <property type="match status" value="1"/>
</dbReference>
<organism evidence="3 4">
    <name type="scientific">Oligosphaera ethanolica</name>
    <dbReference type="NCBI Taxonomy" id="760260"/>
    <lineage>
        <taxon>Bacteria</taxon>
        <taxon>Pseudomonadati</taxon>
        <taxon>Lentisphaerota</taxon>
        <taxon>Oligosphaeria</taxon>
        <taxon>Oligosphaerales</taxon>
        <taxon>Oligosphaeraceae</taxon>
        <taxon>Oligosphaera</taxon>
    </lineage>
</organism>
<dbReference type="Gene3D" id="3.90.79.10">
    <property type="entry name" value="Nucleoside Triphosphate Pyrophosphohydrolase"/>
    <property type="match status" value="1"/>
</dbReference>
<sequence length="172" mass="18833">MPTTHGEMFEIINDAGEVIGIAPRRCCHGNPALRHRAAHVVVMASDGRVLLQKRSPHKDIQPGKWDSAVGGHLQPGEDFHAAALREMAEEIGVNAEAGQLEQLFDMSICNQLESEVARVFAITCDGPFTAPADEIDELRFWSWPDINAANGTGVFTPNLENELALLHQHLAH</sequence>
<dbReference type="EMBL" id="JAUSVL010000001">
    <property type="protein sequence ID" value="MDQ0288222.1"/>
    <property type="molecule type" value="Genomic_DNA"/>
</dbReference>
<name>A0AAE4ANC8_9BACT</name>
<keyword evidence="4" id="KW-1185">Reference proteome</keyword>
<dbReference type="InterPro" id="IPR000086">
    <property type="entry name" value="NUDIX_hydrolase_dom"/>
</dbReference>
<dbReference type="CDD" id="cd04692">
    <property type="entry name" value="NUDIX_Hydrolase"/>
    <property type="match status" value="1"/>
</dbReference>
<evidence type="ECO:0000259" key="2">
    <source>
        <dbReference type="PROSITE" id="PS51462"/>
    </source>
</evidence>
<dbReference type="PANTHER" id="PTHR10885:SF0">
    <property type="entry name" value="ISOPENTENYL-DIPHOSPHATE DELTA-ISOMERASE"/>
    <property type="match status" value="1"/>
</dbReference>
<dbReference type="AlphaFoldDB" id="A0AAE4ANC8"/>
<dbReference type="GO" id="GO:0016787">
    <property type="term" value="F:hydrolase activity"/>
    <property type="evidence" value="ECO:0007669"/>
    <property type="project" value="UniProtKB-KW"/>
</dbReference>
<protein>
    <submittedName>
        <fullName evidence="3">Isopentenyldiphosphate isomerase</fullName>
    </submittedName>
</protein>
<evidence type="ECO:0000313" key="3">
    <source>
        <dbReference type="EMBL" id="MDQ0288222.1"/>
    </source>
</evidence>
<proteinExistence type="predicted"/>
<dbReference type="InterPro" id="IPR015797">
    <property type="entry name" value="NUDIX_hydrolase-like_dom_sf"/>
</dbReference>
<dbReference type="GO" id="GO:0016853">
    <property type="term" value="F:isomerase activity"/>
    <property type="evidence" value="ECO:0007669"/>
    <property type="project" value="UniProtKB-KW"/>
</dbReference>
<reference evidence="3" key="1">
    <citation type="submission" date="2023-07" db="EMBL/GenBank/DDBJ databases">
        <title>Genomic Encyclopedia of Type Strains, Phase IV (KMG-IV): sequencing the most valuable type-strain genomes for metagenomic binning, comparative biology and taxonomic classification.</title>
        <authorList>
            <person name="Goeker M."/>
        </authorList>
    </citation>
    <scope>NUCLEOTIDE SEQUENCE</scope>
    <source>
        <strain evidence="3">DSM 24202</strain>
    </source>
</reference>
<keyword evidence="1" id="KW-0378">Hydrolase</keyword>
<dbReference type="Proteomes" id="UP001238163">
    <property type="component" value="Unassembled WGS sequence"/>
</dbReference>